<sequence length="315" mass="35306">MAALLVISRCAECSRRKSCMSNATFFVHQTLTRNIGSTIIKFLSTEIFMSVIEIFDSTSELEVQENVMNALEHIINHESSACSMFTLEYMDTLSANLASNDSAIQLSTIEIVLEIATTKDGRSTIMLSSALGRIMKLGTSPDNYVSQAVLSGVGYLCGYGDLRDEIDITILMDLIIHIINTRDATFLLSELVYTLETIMQYRDLHPKIIHPEIIKPLYQAISQNVHPLAPMFNVINSKQYFLSKIWETIKQVDEETLRFLSQEFGCPLSPFESQIAFVHASLDFPSARDIPDSWDSVIGDAESILLDPNELHNVP</sequence>
<gene>
    <name evidence="1" type="ORF">JR316_007348</name>
</gene>
<dbReference type="EMBL" id="JAFIQS010000007">
    <property type="protein sequence ID" value="KAG5167011.1"/>
    <property type="molecule type" value="Genomic_DNA"/>
</dbReference>
<organism evidence="1">
    <name type="scientific">Psilocybe cubensis</name>
    <name type="common">Psychedelic mushroom</name>
    <name type="synonym">Stropharia cubensis</name>
    <dbReference type="NCBI Taxonomy" id="181762"/>
    <lineage>
        <taxon>Eukaryota</taxon>
        <taxon>Fungi</taxon>
        <taxon>Dikarya</taxon>
        <taxon>Basidiomycota</taxon>
        <taxon>Agaricomycotina</taxon>
        <taxon>Agaricomycetes</taxon>
        <taxon>Agaricomycetidae</taxon>
        <taxon>Agaricales</taxon>
        <taxon>Agaricineae</taxon>
        <taxon>Strophariaceae</taxon>
        <taxon>Psilocybe</taxon>
    </lineage>
</organism>
<evidence type="ECO:0000313" key="1">
    <source>
        <dbReference type="EMBL" id="KAG5167011.1"/>
    </source>
</evidence>
<accession>A0A8H7XW06</accession>
<comment type="caution">
    <text evidence="1">The sequence shown here is derived from an EMBL/GenBank/DDBJ whole genome shotgun (WGS) entry which is preliminary data.</text>
</comment>
<dbReference type="SUPFAM" id="SSF48371">
    <property type="entry name" value="ARM repeat"/>
    <property type="match status" value="1"/>
</dbReference>
<dbReference type="InterPro" id="IPR011989">
    <property type="entry name" value="ARM-like"/>
</dbReference>
<protein>
    <submittedName>
        <fullName evidence="1">Uncharacterized protein</fullName>
    </submittedName>
</protein>
<dbReference type="InterPro" id="IPR016024">
    <property type="entry name" value="ARM-type_fold"/>
</dbReference>
<dbReference type="Gene3D" id="1.25.10.10">
    <property type="entry name" value="Leucine-rich Repeat Variant"/>
    <property type="match status" value="1"/>
</dbReference>
<proteinExistence type="predicted"/>
<dbReference type="AlphaFoldDB" id="A0A8H7XW06"/>
<name>A0A8H7XW06_PSICU</name>
<reference evidence="1" key="1">
    <citation type="submission" date="2021-02" db="EMBL/GenBank/DDBJ databases">
        <title>Psilocybe cubensis genome.</title>
        <authorList>
            <person name="Mckernan K.J."/>
            <person name="Crawford S."/>
            <person name="Trippe A."/>
            <person name="Kane L.T."/>
            <person name="Mclaughlin S."/>
        </authorList>
    </citation>
    <scope>NUCLEOTIDE SEQUENCE [LARGE SCALE GENOMIC DNA]</scope>
    <source>
        <strain evidence="1">MGC-MH-2018</strain>
    </source>
</reference>